<dbReference type="Gene3D" id="3.60.20.40">
    <property type="match status" value="1"/>
</dbReference>
<evidence type="ECO:0000259" key="6">
    <source>
        <dbReference type="PROSITE" id="PS51272"/>
    </source>
</evidence>
<dbReference type="Gene3D" id="2.60.120.560">
    <property type="entry name" value="Exo-inulinase, domain 1"/>
    <property type="match status" value="1"/>
</dbReference>
<dbReference type="InterPro" id="IPR043137">
    <property type="entry name" value="GGT_ssub_C"/>
</dbReference>
<keyword evidence="2" id="KW-0808">Transferase</keyword>
<sequence length="1024" mass="112600">MIIRKFISFVLSGVLLVSLFKPSPVHAQSEAHVDAHVTGTGGAVASEDVHASKAGMTILDQGGNAIDAAIAVAAAQGVTRPYSGGIGGGGMMLIYLAEEDRHITIDARSVTPASFNDESYIDPTTGSIYPAAMRTSSGTSVSVPGTIKNWEVALEQYGTMSFEDVLQPAIQVAENGFIADHNFVRETNQHQDRFNLFSSTVAIYDQPRVGERIKNPDLAHTYRLIANEGADVFYEGEVAEAMVQTINEPPLVAHPDFRAVSSNWNAERGILKGDVSLNDFKGYEVITREATHSTYRGYDIYGMPPSSSGGITVGLLFNILEGYDVPNMGPVDALHHYFEASRAAFADRRAFIGDPAFTDIPENELLSMSYADHRRSLIDSSIARIGQIAPGNPQTEAMPQFPYDFQDVKNGQTWPSEHFHRIDTGPSSHPFDATFTVNDEQGQMTLSPRQDGRGSSYGRAAVTMESLADHELTMRVYGKPSSGDHRLRIWLNADVWQSGSTLPLNGYGLELNFGTNQLALQSVVDGQLRTVERIPFTFQDEWHDVTFRIENEQLKVAVSAENEDRTNQWLAVHSLDSSNQTSLDKGNVLLSMINFDHHHAQTLYVDHIDVTPINEARQMSIQEDVQQKAISPAEKAIIEEPEEFEHLEDDADESTIHLSVSDDEGNIVSYTSTIVSIGGNGMVVPGYGFLLNNAVYSRIPTESPDHPNYPRPGMRSLSSMSPTIVMEEDRPVLTIGAPGSDTIITTVSQIMMHMLDFNRSFPEAITEPRFSQRNNFDSATEYEGRYVNNESLAQIAELETRGHRFLANQAVQGIGAVTGIEFHENGQVTPTTEPERRGGGSAMVQHATLSFSDVHENTFGYNSIMRMAGLHVITGYTDGTFRPSQPINRGQSARILTNALELPVPENVDSTPFVDTPPGHTYADVAAAVYEAGIMIGSNNSQYFKGGDYLTRQQMASILVRGLELENTGQAVTIVDLDQTYDAHRENVEILTQHGITITEDNRFRPNENVSRAQLVVFLDRALD</sequence>
<dbReference type="PANTHER" id="PTHR43199">
    <property type="entry name" value="GLUTATHIONE HYDROLASE"/>
    <property type="match status" value="1"/>
</dbReference>
<dbReference type="InterPro" id="IPR001119">
    <property type="entry name" value="SLH_dom"/>
</dbReference>
<gene>
    <name evidence="7" type="ORF">JOD17_001901</name>
</gene>
<evidence type="ECO:0000256" key="5">
    <source>
        <dbReference type="SAM" id="SignalP"/>
    </source>
</evidence>
<keyword evidence="3" id="KW-0378">Hydrolase</keyword>
<dbReference type="InterPro" id="IPR043138">
    <property type="entry name" value="GGT_lsub"/>
</dbReference>
<dbReference type="EMBL" id="JAFBEC010000005">
    <property type="protein sequence ID" value="MBM7632807.1"/>
    <property type="molecule type" value="Genomic_DNA"/>
</dbReference>
<dbReference type="Pfam" id="PF00395">
    <property type="entry name" value="SLH"/>
    <property type="match status" value="3"/>
</dbReference>
<feature type="domain" description="SLH" evidence="6">
    <location>
        <begin position="912"/>
        <end position="973"/>
    </location>
</feature>
<reference evidence="7 8" key="1">
    <citation type="submission" date="2021-01" db="EMBL/GenBank/DDBJ databases">
        <title>Genomic Encyclopedia of Type Strains, Phase IV (KMG-IV): sequencing the most valuable type-strain genomes for metagenomic binning, comparative biology and taxonomic classification.</title>
        <authorList>
            <person name="Goeker M."/>
        </authorList>
    </citation>
    <scope>NUCLEOTIDE SEQUENCE [LARGE SCALE GENOMIC DNA]</scope>
    <source>
        <strain evidence="7 8">DSM 25540</strain>
    </source>
</reference>
<organism evidence="7 8">
    <name type="scientific">Geomicrobium sediminis</name>
    <dbReference type="NCBI Taxonomy" id="1347788"/>
    <lineage>
        <taxon>Bacteria</taxon>
        <taxon>Bacillati</taxon>
        <taxon>Bacillota</taxon>
        <taxon>Bacilli</taxon>
        <taxon>Bacillales</taxon>
        <taxon>Geomicrobium</taxon>
    </lineage>
</organism>
<dbReference type="PROSITE" id="PS51272">
    <property type="entry name" value="SLH"/>
    <property type="match status" value="3"/>
</dbReference>
<dbReference type="RefSeq" id="WP_204697230.1">
    <property type="nucleotide sequence ID" value="NZ_JAFBEC010000005.1"/>
</dbReference>
<dbReference type="InterPro" id="IPR051792">
    <property type="entry name" value="GGT_bact"/>
</dbReference>
<evidence type="ECO:0000313" key="7">
    <source>
        <dbReference type="EMBL" id="MBM7632807.1"/>
    </source>
</evidence>
<evidence type="ECO:0000256" key="3">
    <source>
        <dbReference type="ARBA" id="ARBA00022801"/>
    </source>
</evidence>
<feature type="chain" id="PRO_5045834921" evidence="5">
    <location>
        <begin position="28"/>
        <end position="1024"/>
    </location>
</feature>
<evidence type="ECO:0000256" key="4">
    <source>
        <dbReference type="ARBA" id="ARBA00023145"/>
    </source>
</evidence>
<dbReference type="PANTHER" id="PTHR43199:SF1">
    <property type="entry name" value="GLUTATHIONE HYDROLASE PROENZYME"/>
    <property type="match status" value="1"/>
</dbReference>
<feature type="domain" description="SLH" evidence="6">
    <location>
        <begin position="975"/>
        <end position="1024"/>
    </location>
</feature>
<dbReference type="Proteomes" id="UP000741863">
    <property type="component" value="Unassembled WGS sequence"/>
</dbReference>
<dbReference type="SUPFAM" id="SSF56235">
    <property type="entry name" value="N-terminal nucleophile aminohydrolases (Ntn hydrolases)"/>
    <property type="match status" value="2"/>
</dbReference>
<dbReference type="Gene3D" id="1.10.246.130">
    <property type="match status" value="1"/>
</dbReference>
<evidence type="ECO:0000313" key="8">
    <source>
        <dbReference type="Proteomes" id="UP000741863"/>
    </source>
</evidence>
<dbReference type="InterPro" id="IPR029055">
    <property type="entry name" value="Ntn_hydrolases_N"/>
</dbReference>
<feature type="domain" description="SLH" evidence="6">
    <location>
        <begin position="847"/>
        <end position="910"/>
    </location>
</feature>
<keyword evidence="4" id="KW-0865">Zymogen</keyword>
<keyword evidence="5" id="KW-0732">Signal</keyword>
<comment type="caution">
    <text evidence="7">The sequence shown here is derived from an EMBL/GenBank/DDBJ whole genome shotgun (WGS) entry which is preliminary data.</text>
</comment>
<comment type="similarity">
    <text evidence="1">Belongs to the gamma-glutamyltransferase family.</text>
</comment>
<keyword evidence="8" id="KW-1185">Reference proteome</keyword>
<dbReference type="PRINTS" id="PR01210">
    <property type="entry name" value="GGTRANSPTASE"/>
</dbReference>
<accession>A0ABS2PBY0</accession>
<name>A0ABS2PBY0_9BACL</name>
<protein>
    <submittedName>
        <fullName evidence="7">Gamma-glutamyltranspeptidase</fullName>
    </submittedName>
</protein>
<dbReference type="Pfam" id="PF01019">
    <property type="entry name" value="G_glu_transpept"/>
    <property type="match status" value="2"/>
</dbReference>
<proteinExistence type="inferred from homology"/>
<feature type="signal peptide" evidence="5">
    <location>
        <begin position="1"/>
        <end position="27"/>
    </location>
</feature>
<evidence type="ECO:0000256" key="2">
    <source>
        <dbReference type="ARBA" id="ARBA00022679"/>
    </source>
</evidence>
<evidence type="ECO:0000256" key="1">
    <source>
        <dbReference type="ARBA" id="ARBA00009381"/>
    </source>
</evidence>